<dbReference type="AlphaFoldDB" id="A0A8B7RT76"/>
<dbReference type="InterPro" id="IPR008983">
    <property type="entry name" value="Tumour_necrosis_fac-like_dom"/>
</dbReference>
<evidence type="ECO:0000256" key="10">
    <source>
        <dbReference type="ARBA" id="ARBA00023180"/>
    </source>
</evidence>
<protein>
    <recommendedName>
        <fullName evidence="12">Tumor necrosis factor ligand superfamily member 4</fullName>
    </recommendedName>
    <alternativeName>
        <fullName evidence="13">OX40 ligand</fullName>
    </alternativeName>
</protein>
<sequence length="183" mass="20775">MEGVQPPDENVENTPRRRFQTRKLLLATSIIQGLGLLLCLTYVCLHFHASQHRKIYPPLQSIIAHFTRCDNEKCFIITPPGKEQTMKVQNNSIIINCDGYYLIYLKGYFSQELSLSLHYRKDGQPLLSLSKVTYVNNITVAYLGYKDKVYLNVTTHNTSSNDITVNGGELILILQNPGGFCAY</sequence>
<feature type="transmembrane region" description="Helical" evidence="14">
    <location>
        <begin position="24"/>
        <end position="45"/>
    </location>
</feature>
<dbReference type="PANTHER" id="PTHR17534:SF4">
    <property type="entry name" value="TUMOR NECROSIS FACTOR LIGAND SUPERFAMILY MEMBER 4"/>
    <property type="match status" value="1"/>
</dbReference>
<organism evidence="16 17">
    <name type="scientific">Hipposideros armiger</name>
    <name type="common">Great Himalayan leaf-nosed bat</name>
    <dbReference type="NCBI Taxonomy" id="186990"/>
    <lineage>
        <taxon>Eukaryota</taxon>
        <taxon>Metazoa</taxon>
        <taxon>Chordata</taxon>
        <taxon>Craniata</taxon>
        <taxon>Vertebrata</taxon>
        <taxon>Euteleostomi</taxon>
        <taxon>Mammalia</taxon>
        <taxon>Eutheria</taxon>
        <taxon>Laurasiatheria</taxon>
        <taxon>Chiroptera</taxon>
        <taxon>Yinpterochiroptera</taxon>
        <taxon>Rhinolophoidea</taxon>
        <taxon>Hipposideridae</taxon>
        <taxon>Hipposideros</taxon>
    </lineage>
</organism>
<evidence type="ECO:0000256" key="11">
    <source>
        <dbReference type="ARBA" id="ARBA00056725"/>
    </source>
</evidence>
<keyword evidence="6" id="KW-0735">Signal-anchor</keyword>
<comment type="subcellular location">
    <subcellularLocation>
        <location evidence="1">Membrane</location>
        <topology evidence="1">Single-pass type II membrane protein</topology>
    </subcellularLocation>
</comment>
<evidence type="ECO:0000256" key="3">
    <source>
        <dbReference type="ARBA" id="ARBA00011233"/>
    </source>
</evidence>
<dbReference type="PANTHER" id="PTHR17534">
    <property type="entry name" value="OX40 LIGAND"/>
    <property type="match status" value="1"/>
</dbReference>
<evidence type="ECO:0000256" key="7">
    <source>
        <dbReference type="ARBA" id="ARBA00022989"/>
    </source>
</evidence>
<comment type="subunit">
    <text evidence="3">Homotrimer.</text>
</comment>
<dbReference type="GO" id="GO:0005615">
    <property type="term" value="C:extracellular space"/>
    <property type="evidence" value="ECO:0007669"/>
    <property type="project" value="UniProtKB-KW"/>
</dbReference>
<dbReference type="OrthoDB" id="9424588at2759"/>
<dbReference type="GO" id="GO:0005125">
    <property type="term" value="F:cytokine activity"/>
    <property type="evidence" value="ECO:0007669"/>
    <property type="project" value="UniProtKB-KW"/>
</dbReference>
<dbReference type="FunFam" id="2.60.120.40:FF:000025">
    <property type="entry name" value="tumor necrosis factor ligand superfamily member 4"/>
    <property type="match status" value="1"/>
</dbReference>
<reference evidence="17" key="1">
    <citation type="submission" date="2025-08" db="UniProtKB">
        <authorList>
            <consortium name="RefSeq"/>
        </authorList>
    </citation>
    <scope>IDENTIFICATION</scope>
    <source>
        <tissue evidence="17">Muscle</tissue>
    </source>
</reference>
<dbReference type="GO" id="GO:0001819">
    <property type="term" value="P:positive regulation of cytokine production"/>
    <property type="evidence" value="ECO:0007669"/>
    <property type="project" value="TreeGrafter"/>
</dbReference>
<dbReference type="InterPro" id="IPR042338">
    <property type="entry name" value="TNFSF4"/>
</dbReference>
<dbReference type="GeneID" id="109384958"/>
<dbReference type="GO" id="GO:0005164">
    <property type="term" value="F:tumor necrosis factor receptor binding"/>
    <property type="evidence" value="ECO:0007669"/>
    <property type="project" value="InterPro"/>
</dbReference>
<evidence type="ECO:0000259" key="15">
    <source>
        <dbReference type="PROSITE" id="PS50049"/>
    </source>
</evidence>
<dbReference type="SUPFAM" id="SSF49842">
    <property type="entry name" value="TNF-like"/>
    <property type="match status" value="1"/>
</dbReference>
<evidence type="ECO:0000256" key="9">
    <source>
        <dbReference type="ARBA" id="ARBA00023157"/>
    </source>
</evidence>
<evidence type="ECO:0000256" key="6">
    <source>
        <dbReference type="ARBA" id="ARBA00022968"/>
    </source>
</evidence>
<evidence type="ECO:0000256" key="4">
    <source>
        <dbReference type="ARBA" id="ARBA00022514"/>
    </source>
</evidence>
<keyword evidence="10" id="KW-0325">Glycoprotein</keyword>
<evidence type="ECO:0000313" key="16">
    <source>
        <dbReference type="Proteomes" id="UP000694851"/>
    </source>
</evidence>
<keyword evidence="9" id="KW-1015">Disulfide bond</keyword>
<comment type="similarity">
    <text evidence="2">Belongs to the tumor necrosis factor family.</text>
</comment>
<dbReference type="GO" id="GO:0042102">
    <property type="term" value="P:positive regulation of T cell proliferation"/>
    <property type="evidence" value="ECO:0007669"/>
    <property type="project" value="TreeGrafter"/>
</dbReference>
<keyword evidence="8 14" id="KW-0472">Membrane</keyword>
<evidence type="ECO:0000256" key="5">
    <source>
        <dbReference type="ARBA" id="ARBA00022692"/>
    </source>
</evidence>
<evidence type="ECO:0000256" key="12">
    <source>
        <dbReference type="ARBA" id="ARBA00073977"/>
    </source>
</evidence>
<proteinExistence type="inferred from homology"/>
<dbReference type="KEGG" id="hai:109384958"/>
<feature type="domain" description="THD" evidence="15">
    <location>
        <begin position="62"/>
        <end position="173"/>
    </location>
</feature>
<evidence type="ECO:0000256" key="14">
    <source>
        <dbReference type="SAM" id="Phobius"/>
    </source>
</evidence>
<evidence type="ECO:0000256" key="1">
    <source>
        <dbReference type="ARBA" id="ARBA00004606"/>
    </source>
</evidence>
<comment type="function">
    <text evidence="11">Cytokine that binds to TNFRSF4. Co-stimulates T-cell proliferation and cytokine production.</text>
</comment>
<dbReference type="GO" id="GO:0016020">
    <property type="term" value="C:membrane"/>
    <property type="evidence" value="ECO:0007669"/>
    <property type="project" value="UniProtKB-SubCell"/>
</dbReference>
<dbReference type="PROSITE" id="PS50049">
    <property type="entry name" value="THD_2"/>
    <property type="match status" value="1"/>
</dbReference>
<name>A0A8B7RT76_HIPAR</name>
<dbReference type="CTD" id="7292"/>
<evidence type="ECO:0000313" key="17">
    <source>
        <dbReference type="RefSeq" id="XP_019502320.1"/>
    </source>
</evidence>
<dbReference type="InterPro" id="IPR006052">
    <property type="entry name" value="TNF_dom"/>
</dbReference>
<evidence type="ECO:0000256" key="2">
    <source>
        <dbReference type="ARBA" id="ARBA00008670"/>
    </source>
</evidence>
<evidence type="ECO:0000256" key="8">
    <source>
        <dbReference type="ARBA" id="ARBA00023136"/>
    </source>
</evidence>
<dbReference type="GO" id="GO:0006954">
    <property type="term" value="P:inflammatory response"/>
    <property type="evidence" value="ECO:0007669"/>
    <property type="project" value="TreeGrafter"/>
</dbReference>
<accession>A0A8B7RT76</accession>
<gene>
    <name evidence="17" type="primary">TNFSF4</name>
</gene>
<evidence type="ECO:0000256" key="13">
    <source>
        <dbReference type="ARBA" id="ARBA00078585"/>
    </source>
</evidence>
<keyword evidence="5 14" id="KW-0812">Transmembrane</keyword>
<dbReference type="SMART" id="SM00207">
    <property type="entry name" value="TNF"/>
    <property type="match status" value="1"/>
</dbReference>
<keyword evidence="4" id="KW-0202">Cytokine</keyword>
<dbReference type="GO" id="GO:0006955">
    <property type="term" value="P:immune response"/>
    <property type="evidence" value="ECO:0007669"/>
    <property type="project" value="InterPro"/>
</dbReference>
<keyword evidence="7 14" id="KW-1133">Transmembrane helix</keyword>
<dbReference type="RefSeq" id="XP_019502320.1">
    <property type="nucleotide sequence ID" value="XM_019646775.1"/>
</dbReference>
<dbReference type="Gene3D" id="2.60.120.40">
    <property type="match status" value="1"/>
</dbReference>
<dbReference type="Proteomes" id="UP000694851">
    <property type="component" value="Unplaced"/>
</dbReference>
<keyword evidence="16" id="KW-1185">Reference proteome</keyword>